<feature type="chain" id="PRO_5007893807" description="Secreted protein" evidence="2">
    <location>
        <begin position="21"/>
        <end position="72"/>
    </location>
</feature>
<feature type="region of interest" description="Disordered" evidence="1">
    <location>
        <begin position="25"/>
        <end position="72"/>
    </location>
</feature>
<evidence type="ECO:0000313" key="4">
    <source>
        <dbReference type="Proteomes" id="UP000076532"/>
    </source>
</evidence>
<evidence type="ECO:0008006" key="5">
    <source>
        <dbReference type="Google" id="ProtNLM"/>
    </source>
</evidence>
<dbReference type="EMBL" id="KV417818">
    <property type="protein sequence ID" value="KZP05808.1"/>
    <property type="molecule type" value="Genomic_DNA"/>
</dbReference>
<feature type="signal peptide" evidence="2">
    <location>
        <begin position="1"/>
        <end position="20"/>
    </location>
</feature>
<protein>
    <recommendedName>
        <fullName evidence="5">Secreted protein</fullName>
    </recommendedName>
</protein>
<name>A0A167W897_9AGAM</name>
<reference evidence="3 4" key="1">
    <citation type="journal article" date="2016" name="Mol. Biol. Evol.">
        <title>Comparative Genomics of Early-Diverging Mushroom-Forming Fungi Provides Insights into the Origins of Lignocellulose Decay Capabilities.</title>
        <authorList>
            <person name="Nagy L.G."/>
            <person name="Riley R."/>
            <person name="Tritt A."/>
            <person name="Adam C."/>
            <person name="Daum C."/>
            <person name="Floudas D."/>
            <person name="Sun H."/>
            <person name="Yadav J.S."/>
            <person name="Pangilinan J."/>
            <person name="Larsson K.H."/>
            <person name="Matsuura K."/>
            <person name="Barry K."/>
            <person name="Labutti K."/>
            <person name="Kuo R."/>
            <person name="Ohm R.A."/>
            <person name="Bhattacharya S.S."/>
            <person name="Shirouzu T."/>
            <person name="Yoshinaga Y."/>
            <person name="Martin F.M."/>
            <person name="Grigoriev I.V."/>
            <person name="Hibbett D.S."/>
        </authorList>
    </citation>
    <scope>NUCLEOTIDE SEQUENCE [LARGE SCALE GENOMIC DNA]</scope>
    <source>
        <strain evidence="3 4">CBS 109695</strain>
    </source>
</reference>
<feature type="compositionally biased region" description="Basic residues" evidence="1">
    <location>
        <begin position="50"/>
        <end position="72"/>
    </location>
</feature>
<evidence type="ECO:0000256" key="1">
    <source>
        <dbReference type="SAM" id="MobiDB-lite"/>
    </source>
</evidence>
<dbReference type="Proteomes" id="UP000076532">
    <property type="component" value="Unassembled WGS sequence"/>
</dbReference>
<proteinExistence type="predicted"/>
<dbReference type="AlphaFoldDB" id="A0A167W897"/>
<keyword evidence="4" id="KW-1185">Reference proteome</keyword>
<evidence type="ECO:0000313" key="3">
    <source>
        <dbReference type="EMBL" id="KZP05808.1"/>
    </source>
</evidence>
<keyword evidence="2" id="KW-0732">Signal</keyword>
<organism evidence="3 4">
    <name type="scientific">Athelia psychrophila</name>
    <dbReference type="NCBI Taxonomy" id="1759441"/>
    <lineage>
        <taxon>Eukaryota</taxon>
        <taxon>Fungi</taxon>
        <taxon>Dikarya</taxon>
        <taxon>Basidiomycota</taxon>
        <taxon>Agaricomycotina</taxon>
        <taxon>Agaricomycetes</taxon>
        <taxon>Agaricomycetidae</taxon>
        <taxon>Atheliales</taxon>
        <taxon>Atheliaceae</taxon>
        <taxon>Athelia</taxon>
    </lineage>
</organism>
<accession>A0A167W897</accession>
<sequence length="72" mass="8124">MTHCIGFLALLLLLLYQGKAGSSSCRQTDLNRRDGPQLCPQGAVQGLPGSRRRRGRRSVIARRMRRCRRDVS</sequence>
<gene>
    <name evidence="3" type="ORF">FIBSPDRAFT_877153</name>
</gene>
<evidence type="ECO:0000256" key="2">
    <source>
        <dbReference type="SAM" id="SignalP"/>
    </source>
</evidence>